<name>A0A2U9IQG9_9CREN</name>
<dbReference type="GO" id="GO:0003735">
    <property type="term" value="F:structural constituent of ribosome"/>
    <property type="evidence" value="ECO:0007669"/>
    <property type="project" value="InterPro"/>
</dbReference>
<dbReference type="FunFam" id="1.10.1200.240:FF:000003">
    <property type="entry name" value="50S ribosomal protein L19e"/>
    <property type="match status" value="1"/>
</dbReference>
<evidence type="ECO:0000313" key="9">
    <source>
        <dbReference type="EMBL" id="AWR98272.1"/>
    </source>
</evidence>
<feature type="region of interest" description="Disordered" evidence="7">
    <location>
        <begin position="60"/>
        <end position="88"/>
    </location>
</feature>
<dbReference type="EMBL" id="CP029288">
    <property type="protein sequence ID" value="AWR98272.1"/>
    <property type="molecule type" value="Genomic_DNA"/>
</dbReference>
<dbReference type="GO" id="GO:0022625">
    <property type="term" value="C:cytosolic large ribosomal subunit"/>
    <property type="evidence" value="ECO:0007669"/>
    <property type="project" value="InterPro"/>
</dbReference>
<keyword evidence="4 6" id="KW-0689">Ribosomal protein</keyword>
<evidence type="ECO:0000256" key="5">
    <source>
        <dbReference type="ARBA" id="ARBA00023274"/>
    </source>
</evidence>
<dbReference type="OrthoDB" id="11624at2157"/>
<evidence type="ECO:0000256" key="1">
    <source>
        <dbReference type="ARBA" id="ARBA00011082"/>
    </source>
</evidence>
<dbReference type="Gene3D" id="1.10.1200.240">
    <property type="match status" value="1"/>
</dbReference>
<keyword evidence="2 6" id="KW-0699">rRNA-binding</keyword>
<comment type="subunit">
    <text evidence="6">Part of the 50S ribosomal subunit.</text>
</comment>
<dbReference type="InterPro" id="IPR015972">
    <property type="entry name" value="Ribosomal_eL19_dom1"/>
</dbReference>
<dbReference type="Pfam" id="PF01280">
    <property type="entry name" value="Ribosomal_L19e"/>
    <property type="match status" value="1"/>
</dbReference>
<evidence type="ECO:0000256" key="7">
    <source>
        <dbReference type="SAM" id="MobiDB-lite"/>
    </source>
</evidence>
<evidence type="ECO:0000256" key="4">
    <source>
        <dbReference type="ARBA" id="ARBA00022980"/>
    </source>
</evidence>
<keyword evidence="5 6" id="KW-0687">Ribonucleoprotein</keyword>
<dbReference type="Proteomes" id="UP000248410">
    <property type="component" value="Chromosome"/>
</dbReference>
<dbReference type="RefSeq" id="WP_110381148.1">
    <property type="nucleotide sequence ID" value="NZ_CP029288.2"/>
</dbReference>
<protein>
    <recommendedName>
        <fullName evidence="6">Large ribosomal subunit protein eL19</fullName>
    </recommendedName>
</protein>
<dbReference type="InterPro" id="IPR057260">
    <property type="entry name" value="Ribosomal_L19e_C"/>
</dbReference>
<accession>A0A2U9IQG9</accession>
<dbReference type="NCBIfam" id="NF006343">
    <property type="entry name" value="PRK08570.1"/>
    <property type="match status" value="1"/>
</dbReference>
<dbReference type="SUPFAM" id="SSF48140">
    <property type="entry name" value="Ribosomal protein L19 (L19e)"/>
    <property type="match status" value="1"/>
</dbReference>
<dbReference type="SMART" id="SM01416">
    <property type="entry name" value="Ribosomal_L19e"/>
    <property type="match status" value="1"/>
</dbReference>
<dbReference type="HAMAP" id="MF_01475">
    <property type="entry name" value="Ribosomal_eL19"/>
    <property type="match status" value="1"/>
</dbReference>
<dbReference type="PANTHER" id="PTHR10722">
    <property type="entry name" value="60S RIBOSOMAL PROTEIN L19"/>
    <property type="match status" value="1"/>
</dbReference>
<dbReference type="InterPro" id="IPR039547">
    <property type="entry name" value="Ribosomal_eL19"/>
</dbReference>
<organism evidence="9 10">
    <name type="scientific">Acidianus sulfidivorans JP7</name>
    <dbReference type="NCBI Taxonomy" id="619593"/>
    <lineage>
        <taxon>Archaea</taxon>
        <taxon>Thermoproteota</taxon>
        <taxon>Thermoprotei</taxon>
        <taxon>Sulfolobales</taxon>
        <taxon>Sulfolobaceae</taxon>
        <taxon>Acidianus</taxon>
    </lineage>
</organism>
<dbReference type="Pfam" id="PF25476">
    <property type="entry name" value="Ribosomal_L19e_C"/>
    <property type="match status" value="1"/>
</dbReference>
<comment type="similarity">
    <text evidence="1 6">Belongs to the eukaryotic ribosomal protein eL19 family.</text>
</comment>
<feature type="domain" description="Large ribosomal subunit protein eL19" evidence="8">
    <location>
        <begin position="3"/>
        <end position="147"/>
    </location>
</feature>
<evidence type="ECO:0000256" key="3">
    <source>
        <dbReference type="ARBA" id="ARBA00022884"/>
    </source>
</evidence>
<keyword evidence="3 6" id="KW-0694">RNA-binding</keyword>
<evidence type="ECO:0000256" key="6">
    <source>
        <dbReference type="HAMAP-Rule" id="MF_01475"/>
    </source>
</evidence>
<comment type="function">
    <text evidence="6">Binds to the 23S rRNA.</text>
</comment>
<evidence type="ECO:0000256" key="2">
    <source>
        <dbReference type="ARBA" id="ARBA00022730"/>
    </source>
</evidence>
<dbReference type="InterPro" id="IPR035970">
    <property type="entry name" value="60S_ribosomal_eL19_sf"/>
</dbReference>
<dbReference type="InterPro" id="IPR057259">
    <property type="entry name" value="Ribosomal_L19e"/>
</dbReference>
<dbReference type="KEGG" id="asul:DFR86_06860"/>
<keyword evidence="10" id="KW-1185">Reference proteome</keyword>
<sequence>MPELYLQKRLAAKVKGVGINNVKLPNEFLDEIREALTTQDISKLIKEGKIIIEKGKRVSRGRVKERRKNRRIKGEGRRYGSRKGKKGARFDSHTKWVNTIRKIRLYLRTLKANGVIDSHLYRQLYKKAKGGSFKSVNDVKNVLIQLGKVKR</sequence>
<dbReference type="GO" id="GO:0006412">
    <property type="term" value="P:translation"/>
    <property type="evidence" value="ECO:0007669"/>
    <property type="project" value="UniProtKB-UniRule"/>
</dbReference>
<dbReference type="InterPro" id="IPR000196">
    <property type="entry name" value="Ribosomal_eL19_dom"/>
</dbReference>
<dbReference type="GeneID" id="36837675"/>
<feature type="compositionally biased region" description="Basic residues" evidence="7">
    <location>
        <begin position="60"/>
        <end position="71"/>
    </location>
</feature>
<dbReference type="Gene3D" id="1.10.1650.10">
    <property type="match status" value="1"/>
</dbReference>
<reference evidence="9 10" key="1">
    <citation type="submission" date="2018-05" db="EMBL/GenBank/DDBJ databases">
        <title>Complete Genome Sequences of Extremely Thermoacidophilic, Metal-Mobilizing Type-Strain Members of the Archaeal Family Sulfolobaceae: Acidianus brierleyi DSM-1651T, Acidianus sulfidivorans DSM-18786T, Metallosphaera hakonensis DSM-7519T, and Metallosphaera prunae DSM-10039T.</title>
        <authorList>
            <person name="Counts J.A."/>
            <person name="Kelly R.M."/>
        </authorList>
    </citation>
    <scope>NUCLEOTIDE SEQUENCE [LARGE SCALE GENOMIC DNA]</scope>
    <source>
        <strain evidence="9 10">JP7</strain>
    </source>
</reference>
<proteinExistence type="inferred from homology"/>
<evidence type="ECO:0000313" key="10">
    <source>
        <dbReference type="Proteomes" id="UP000248410"/>
    </source>
</evidence>
<dbReference type="AlphaFoldDB" id="A0A2U9IQG9"/>
<evidence type="ECO:0000259" key="8">
    <source>
        <dbReference type="SMART" id="SM01416"/>
    </source>
</evidence>
<dbReference type="GO" id="GO:0070180">
    <property type="term" value="F:large ribosomal subunit rRNA binding"/>
    <property type="evidence" value="ECO:0007669"/>
    <property type="project" value="UniProtKB-UniRule"/>
</dbReference>
<gene>
    <name evidence="6" type="primary">rpl19e</name>
    <name evidence="9" type="ORF">DFR86_06860</name>
</gene>